<keyword evidence="11" id="KW-0206">Cytoskeleton</keyword>
<organism evidence="18 19">
    <name type="scientific">Denticeps clupeoides</name>
    <name type="common">denticle herring</name>
    <dbReference type="NCBI Taxonomy" id="299321"/>
    <lineage>
        <taxon>Eukaryota</taxon>
        <taxon>Metazoa</taxon>
        <taxon>Chordata</taxon>
        <taxon>Craniata</taxon>
        <taxon>Vertebrata</taxon>
        <taxon>Euteleostomi</taxon>
        <taxon>Actinopterygii</taxon>
        <taxon>Neopterygii</taxon>
        <taxon>Teleostei</taxon>
        <taxon>Clupei</taxon>
        <taxon>Clupeiformes</taxon>
        <taxon>Denticipitoidei</taxon>
        <taxon>Denticipitidae</taxon>
        <taxon>Denticeps</taxon>
    </lineage>
</organism>
<dbReference type="GO" id="GO:0005516">
    <property type="term" value="F:calmodulin binding"/>
    <property type="evidence" value="ECO:0007669"/>
    <property type="project" value="UniProtKB-KW"/>
</dbReference>
<comment type="subunit">
    <text evidence="13">Heterodimer of an alpha and a beta subunit or an alpha and a gamma subunit.</text>
</comment>
<evidence type="ECO:0000256" key="14">
    <source>
        <dbReference type="ARBA" id="ARBA00072931"/>
    </source>
</evidence>
<evidence type="ECO:0000256" key="1">
    <source>
        <dbReference type="ARBA" id="ARBA00004245"/>
    </source>
</evidence>
<evidence type="ECO:0000256" key="15">
    <source>
        <dbReference type="ARBA" id="ARBA00076470"/>
    </source>
</evidence>
<dbReference type="GO" id="GO:0005912">
    <property type="term" value="C:adherens junction"/>
    <property type="evidence" value="ECO:0007669"/>
    <property type="project" value="TreeGrafter"/>
</dbReference>
<sequence length="684" mass="75907">MNGDSGVGVVTAPPPTNPPHKERYFDRVDESSPEYQRERNMAPDLRQDFNMMEQRKRVSMILQSPAFCEELESLIQDQMKKGKTPTSLLALQQIADFMTTSVPTMFPTAPQGGMAALNMSLGMVTPVNDLRGSDSIAYEKGEKLLRCKLAAFYRLADLFGWSQLIYNHLTVRVSSEQERFLIVPFGLLYSEVTASSLVKINLQGEIVDRGSTNLGVNQAGFTLHSAIYAARPDVKCIVHIHTPAGAAVSAMKCGLLPISPEALSLGEIAYHDYHGILVDEEENVLIQKNLGPTSKVLILRNHGLVSVGETVEEAFYYIHNLVTACEIQVRTLASAGGPDNLVMLDPSKYKSRPRRPEPTGDMASTHPKWQVGEQEFEALMRMLDNLGYRTGYPYRCPALRDKAKKYSDVEIPPSATGYSYAEDSDSSVRSPLKHSFQRQQRDKTRWLNSGRPDEAYDEGPGSGSPKAKTKWTKEEGLRQAAVANQFVPLNTNPKEVQEMRNKIREQNLQDIKTAGPQSQVLIGSVVDRSFVQGELVTASKAIIEKEYQPKVIVSKTGPNPFNKLTDQELEEYRKEVELKQKGPEVPIFCLSESQPDPTFKDESDPATLRQTLPDLTPDEPSEAPALAEEPTAAQADPATQPEGEEPVGPDDHGSDESPSKSPSKKKKKFRTPSFLKKNKKKTET</sequence>
<dbReference type="GO" id="GO:0005856">
    <property type="term" value="C:cytoskeleton"/>
    <property type="evidence" value="ECO:0007669"/>
    <property type="project" value="UniProtKB-SubCell"/>
</dbReference>
<dbReference type="Pfam" id="PF00596">
    <property type="entry name" value="Aldolase_II"/>
    <property type="match status" value="1"/>
</dbReference>
<dbReference type="GO" id="GO:0051016">
    <property type="term" value="P:barbed-end actin filament capping"/>
    <property type="evidence" value="ECO:0007669"/>
    <property type="project" value="TreeGrafter"/>
</dbReference>
<evidence type="ECO:0000313" key="19">
    <source>
        <dbReference type="Proteomes" id="UP000694580"/>
    </source>
</evidence>
<evidence type="ECO:0000256" key="10">
    <source>
        <dbReference type="ARBA" id="ARBA00023203"/>
    </source>
</evidence>
<feature type="region of interest" description="Disordered" evidence="16">
    <location>
        <begin position="410"/>
        <end position="472"/>
    </location>
</feature>
<comment type="similarity">
    <text evidence="3">Belongs to the aldolase class II family. Adducin subfamily.</text>
</comment>
<evidence type="ECO:0000256" key="2">
    <source>
        <dbReference type="ARBA" id="ARBA00004413"/>
    </source>
</evidence>
<dbReference type="SMART" id="SM01007">
    <property type="entry name" value="Aldolase_II"/>
    <property type="match status" value="1"/>
</dbReference>
<keyword evidence="4" id="KW-1003">Cell membrane</keyword>
<dbReference type="InterPro" id="IPR051017">
    <property type="entry name" value="Aldolase-II_Adducin_sf"/>
</dbReference>
<proteinExistence type="inferred from homology"/>
<dbReference type="GO" id="GO:0051015">
    <property type="term" value="F:actin filament binding"/>
    <property type="evidence" value="ECO:0007669"/>
    <property type="project" value="TreeGrafter"/>
</dbReference>
<evidence type="ECO:0000256" key="12">
    <source>
        <dbReference type="ARBA" id="ARBA00055853"/>
    </source>
</evidence>
<feature type="compositionally biased region" description="Basic residues" evidence="16">
    <location>
        <begin position="662"/>
        <end position="684"/>
    </location>
</feature>
<keyword evidence="10" id="KW-0009">Actin-binding</keyword>
<feature type="compositionally biased region" description="Low complexity" evidence="16">
    <location>
        <begin position="622"/>
        <end position="641"/>
    </location>
</feature>
<feature type="region of interest" description="Disordered" evidence="16">
    <location>
        <begin position="346"/>
        <end position="366"/>
    </location>
</feature>
<dbReference type="FunFam" id="3.40.225.10:FF:000002">
    <property type="entry name" value="alpha-adducin isoform X2"/>
    <property type="match status" value="1"/>
</dbReference>
<reference evidence="18" key="2">
    <citation type="submission" date="2025-08" db="UniProtKB">
        <authorList>
            <consortium name="Ensembl"/>
        </authorList>
    </citation>
    <scope>IDENTIFICATION</scope>
</reference>
<keyword evidence="8" id="KW-0007">Acetylation</keyword>
<dbReference type="Gene3D" id="3.40.225.10">
    <property type="entry name" value="Class II aldolase/adducin N-terminal domain"/>
    <property type="match status" value="1"/>
</dbReference>
<feature type="region of interest" description="Disordered" evidence="16">
    <location>
        <begin position="583"/>
        <end position="684"/>
    </location>
</feature>
<keyword evidence="7" id="KW-0112">Calmodulin-binding</keyword>
<feature type="region of interest" description="Disordered" evidence="16">
    <location>
        <begin position="1"/>
        <end position="24"/>
    </location>
</feature>
<comment type="function">
    <text evidence="12">Membrane-cytoskeleton-associated protein that promotes the assembly of the spectrin-actin network. Binds to calmodulin.</text>
</comment>
<evidence type="ECO:0000256" key="16">
    <source>
        <dbReference type="SAM" id="MobiDB-lite"/>
    </source>
</evidence>
<dbReference type="GO" id="GO:1903142">
    <property type="term" value="P:positive regulation of establishment of endothelial barrier"/>
    <property type="evidence" value="ECO:0007669"/>
    <property type="project" value="TreeGrafter"/>
</dbReference>
<keyword evidence="19" id="KW-1185">Reference proteome</keyword>
<evidence type="ECO:0000256" key="9">
    <source>
        <dbReference type="ARBA" id="ARBA00023136"/>
    </source>
</evidence>
<dbReference type="GO" id="GO:0005886">
    <property type="term" value="C:plasma membrane"/>
    <property type="evidence" value="ECO:0007669"/>
    <property type="project" value="UniProtKB-SubCell"/>
</dbReference>
<evidence type="ECO:0000256" key="7">
    <source>
        <dbReference type="ARBA" id="ARBA00022860"/>
    </source>
</evidence>
<evidence type="ECO:0000256" key="6">
    <source>
        <dbReference type="ARBA" id="ARBA00022553"/>
    </source>
</evidence>
<dbReference type="NCBIfam" id="NF005451">
    <property type="entry name" value="PRK07044.1"/>
    <property type="match status" value="1"/>
</dbReference>
<protein>
    <recommendedName>
        <fullName evidence="14">Alpha-adducin</fullName>
    </recommendedName>
    <alternativeName>
        <fullName evidence="15">Erythrocyte adducin subunit alpha</fullName>
    </alternativeName>
</protein>
<dbReference type="GO" id="GO:0007010">
    <property type="term" value="P:cytoskeleton organization"/>
    <property type="evidence" value="ECO:0007669"/>
    <property type="project" value="UniProtKB-ARBA"/>
</dbReference>
<dbReference type="Proteomes" id="UP000694580">
    <property type="component" value="Chromosome 3"/>
</dbReference>
<keyword evidence="9" id="KW-0472">Membrane</keyword>
<keyword evidence="6" id="KW-0597">Phosphoprotein</keyword>
<reference evidence="18" key="3">
    <citation type="submission" date="2025-09" db="UniProtKB">
        <authorList>
            <consortium name="Ensembl"/>
        </authorList>
    </citation>
    <scope>IDENTIFICATION</scope>
</reference>
<evidence type="ECO:0000256" key="5">
    <source>
        <dbReference type="ARBA" id="ARBA00022490"/>
    </source>
</evidence>
<dbReference type="GO" id="GO:1903393">
    <property type="term" value="P:positive regulation of adherens junction organization"/>
    <property type="evidence" value="ECO:0007669"/>
    <property type="project" value="TreeGrafter"/>
</dbReference>
<evidence type="ECO:0000259" key="17">
    <source>
        <dbReference type="SMART" id="SM01007"/>
    </source>
</evidence>
<dbReference type="PANTHER" id="PTHR10672:SF4">
    <property type="entry name" value="ALPHA-ADDUCIN"/>
    <property type="match status" value="1"/>
</dbReference>
<evidence type="ECO:0000256" key="3">
    <source>
        <dbReference type="ARBA" id="ARBA00006274"/>
    </source>
</evidence>
<dbReference type="AlphaFoldDB" id="A0AAY4DRH0"/>
<dbReference type="GO" id="GO:0014069">
    <property type="term" value="C:postsynaptic density"/>
    <property type="evidence" value="ECO:0007669"/>
    <property type="project" value="TreeGrafter"/>
</dbReference>
<evidence type="ECO:0000256" key="8">
    <source>
        <dbReference type="ARBA" id="ARBA00022990"/>
    </source>
</evidence>
<evidence type="ECO:0000256" key="13">
    <source>
        <dbReference type="ARBA" id="ARBA00065959"/>
    </source>
</evidence>
<reference evidence="18 19" key="1">
    <citation type="submission" date="2020-06" db="EMBL/GenBank/DDBJ databases">
        <authorList>
            <consortium name="Wellcome Sanger Institute Data Sharing"/>
        </authorList>
    </citation>
    <scope>NUCLEOTIDE SEQUENCE [LARGE SCALE GENOMIC DNA]</scope>
</reference>
<dbReference type="PANTHER" id="PTHR10672">
    <property type="entry name" value="ADDUCIN"/>
    <property type="match status" value="1"/>
</dbReference>
<feature type="domain" description="Class II aldolase/adducin N-terminal" evidence="17">
    <location>
        <begin position="147"/>
        <end position="329"/>
    </location>
</feature>
<dbReference type="Ensembl" id="ENSDCDT00010058224.1">
    <property type="protein sequence ID" value="ENSDCDP00010047970.1"/>
    <property type="gene ID" value="ENSDCDG00010028860.1"/>
</dbReference>
<dbReference type="InterPro" id="IPR001303">
    <property type="entry name" value="Aldolase_II/adducin_N"/>
</dbReference>
<feature type="compositionally biased region" description="Basic and acidic residues" evidence="16">
    <location>
        <begin position="649"/>
        <end position="658"/>
    </location>
</feature>
<comment type="subcellular location">
    <subcellularLocation>
        <location evidence="2">Cell membrane</location>
        <topology evidence="2">Peripheral membrane protein</topology>
        <orientation evidence="2">Cytoplasmic side</orientation>
    </subcellularLocation>
    <subcellularLocation>
        <location evidence="1">Cytoplasm</location>
        <location evidence="1">Cytoskeleton</location>
    </subcellularLocation>
</comment>
<dbReference type="SUPFAM" id="SSF53639">
    <property type="entry name" value="AraD/HMP-PK domain-like"/>
    <property type="match status" value="1"/>
</dbReference>
<gene>
    <name evidence="18" type="primary">ADD1</name>
</gene>
<dbReference type="GO" id="GO:0005925">
    <property type="term" value="C:focal adhesion"/>
    <property type="evidence" value="ECO:0007669"/>
    <property type="project" value="TreeGrafter"/>
</dbReference>
<evidence type="ECO:0000256" key="4">
    <source>
        <dbReference type="ARBA" id="ARBA00022475"/>
    </source>
</evidence>
<evidence type="ECO:0000256" key="11">
    <source>
        <dbReference type="ARBA" id="ARBA00023212"/>
    </source>
</evidence>
<dbReference type="GeneTree" id="ENSGT00940000158581"/>
<dbReference type="InterPro" id="IPR036409">
    <property type="entry name" value="Aldolase_II/adducin_N_sf"/>
</dbReference>
<keyword evidence="5" id="KW-0963">Cytoplasm</keyword>
<name>A0AAY4DRH0_9TELE</name>
<accession>A0AAY4DRH0</accession>
<evidence type="ECO:0000313" key="18">
    <source>
        <dbReference type="Ensembl" id="ENSDCDP00010047970.1"/>
    </source>
</evidence>